<keyword evidence="1" id="KW-0472">Membrane</keyword>
<feature type="transmembrane region" description="Helical" evidence="1">
    <location>
        <begin position="37"/>
        <end position="55"/>
    </location>
</feature>
<proteinExistence type="predicted"/>
<accession>A0A8T8E3C2</accession>
<keyword evidence="3" id="KW-1185">Reference proteome</keyword>
<dbReference type="GeneID" id="62874279"/>
<evidence type="ECO:0000313" key="2">
    <source>
        <dbReference type="EMBL" id="QRV16087.1"/>
    </source>
</evidence>
<dbReference type="AlphaFoldDB" id="A0A8T8E3C2"/>
<dbReference type="KEGG" id="hsal:JMJ58_04105"/>
<protein>
    <submittedName>
        <fullName evidence="2">Uncharacterized protein</fullName>
    </submittedName>
</protein>
<reference evidence="2 3" key="1">
    <citation type="submission" date="2021-01" db="EMBL/GenBank/DDBJ databases">
        <title>Genome Sequence and Methylation Pattern of Haloterrigena salifodinae BOL5-1, An Extremely Halophilic Archaeon from a Bolivian Salt Mine.</title>
        <authorList>
            <person name="DasSarma P."/>
            <person name="Anton B.P."/>
            <person name="DasSarma S.L."/>
            <person name="von Ehrenheim H.A.L."/>
            <person name="Martinez F.L."/>
            <person name="Guzman D."/>
            <person name="Roberts R.J."/>
            <person name="DasSarma S."/>
        </authorList>
    </citation>
    <scope>NUCLEOTIDE SEQUENCE [LARGE SCALE GENOMIC DNA]</scope>
    <source>
        <strain evidence="2 3">BOL5-1</strain>
    </source>
</reference>
<keyword evidence="1" id="KW-0812">Transmembrane</keyword>
<dbReference type="RefSeq" id="WP_204748463.1">
    <property type="nucleotide sequence ID" value="NZ_CP069188.1"/>
</dbReference>
<dbReference type="Proteomes" id="UP000637819">
    <property type="component" value="Chromosome"/>
</dbReference>
<organism evidence="2 3">
    <name type="scientific">Haloterrigena salifodinae</name>
    <dbReference type="NCBI Taxonomy" id="2675099"/>
    <lineage>
        <taxon>Archaea</taxon>
        <taxon>Methanobacteriati</taxon>
        <taxon>Methanobacteriota</taxon>
        <taxon>Stenosarchaea group</taxon>
        <taxon>Halobacteria</taxon>
        <taxon>Halobacteriales</taxon>
        <taxon>Natrialbaceae</taxon>
        <taxon>Haloterrigena</taxon>
    </lineage>
</organism>
<keyword evidence="1" id="KW-1133">Transmembrane helix</keyword>
<dbReference type="OrthoDB" id="206506at2157"/>
<evidence type="ECO:0000313" key="3">
    <source>
        <dbReference type="Proteomes" id="UP000637819"/>
    </source>
</evidence>
<gene>
    <name evidence="2" type="ORF">JMJ58_04105</name>
</gene>
<dbReference type="EMBL" id="CP069188">
    <property type="protein sequence ID" value="QRV16087.1"/>
    <property type="molecule type" value="Genomic_DNA"/>
</dbReference>
<evidence type="ECO:0000256" key="1">
    <source>
        <dbReference type="SAM" id="Phobius"/>
    </source>
</evidence>
<name>A0A8T8E3C2_9EURY</name>
<feature type="transmembrane region" description="Helical" evidence="1">
    <location>
        <begin position="89"/>
        <end position="106"/>
    </location>
</feature>
<sequence length="224" mass="24110">MIRRFAARFRDEIDRDDVATAAVFGAVLALSGNESTAIGVVVGLLVGVPFLTALIDTLGLDPEPGPAGVALGTLVVAAGASLLLDGGRWVGWGVVAIGAWILLDGVDKWRRRDSADAGDSTADEDDMSKADVFRYGEYNRWLLEELRAADRPLTADEIQSRTGLTEDDFERLLESHGESGPIERVGNGYALDENELGAVAFVRNLVRTVGGRLLRPFRLFRLAG</sequence>